<organism evidence="1 2">
    <name type="scientific">Crenobacter cavernae</name>
    <dbReference type="NCBI Taxonomy" id="2290923"/>
    <lineage>
        <taxon>Bacteria</taxon>
        <taxon>Pseudomonadati</taxon>
        <taxon>Pseudomonadota</taxon>
        <taxon>Betaproteobacteria</taxon>
        <taxon>Neisseriales</taxon>
        <taxon>Neisseriaceae</taxon>
        <taxon>Crenobacter</taxon>
    </lineage>
</organism>
<proteinExistence type="predicted"/>
<evidence type="ECO:0000313" key="2">
    <source>
        <dbReference type="Proteomes" id="UP000254537"/>
    </source>
</evidence>
<name>A0A345Y7I3_9NEIS</name>
<sequence>MNDKRITIAAFSTPFEAHLARGRLEAEGVAAWVVHEHHVAANWMLSNALGGVKVQVAEYNAARAAAILDAVNAGEFETALEGTEADEAERAACPVCGSREFSSAPSRTMVGLALLSFGLAEVIFPLRHGRHTCSRCGTRWTD</sequence>
<dbReference type="AlphaFoldDB" id="A0A345Y7I3"/>
<gene>
    <name evidence="1" type="ORF">DWG20_10780</name>
</gene>
<reference evidence="1 2" key="1">
    <citation type="submission" date="2018-07" db="EMBL/GenBank/DDBJ databases">
        <title>Crenobacter cavernae sp. nov., isolated from a karst cave.</title>
        <authorList>
            <person name="Zhu H."/>
        </authorList>
    </citation>
    <scope>NUCLEOTIDE SEQUENCE [LARGE SCALE GENOMIC DNA]</scope>
    <source>
        <strain evidence="1 2">K1W11S-77</strain>
    </source>
</reference>
<dbReference type="OrthoDB" id="8480302at2"/>
<dbReference type="RefSeq" id="WP_115433815.1">
    <property type="nucleotide sequence ID" value="NZ_CP031337.1"/>
</dbReference>
<accession>A0A345Y7I3</accession>
<dbReference type="EMBL" id="CP031337">
    <property type="protein sequence ID" value="AXK39885.1"/>
    <property type="molecule type" value="Genomic_DNA"/>
</dbReference>
<dbReference type="Proteomes" id="UP000254537">
    <property type="component" value="Chromosome"/>
</dbReference>
<evidence type="ECO:0000313" key="1">
    <source>
        <dbReference type="EMBL" id="AXK39885.1"/>
    </source>
</evidence>
<protein>
    <submittedName>
        <fullName evidence="1">DUF2007 domain-containing protein</fullName>
    </submittedName>
</protein>
<dbReference type="KEGG" id="ccah:DWG20_10780"/>